<dbReference type="Proteomes" id="UP001223501">
    <property type="component" value="Chromosome"/>
</dbReference>
<accession>A0ABY8V6A5</accession>
<evidence type="ECO:0000256" key="1">
    <source>
        <dbReference type="ARBA" id="ARBA00022690"/>
    </source>
</evidence>
<evidence type="ECO:0000256" key="3">
    <source>
        <dbReference type="SAM" id="SignalP"/>
    </source>
</evidence>
<dbReference type="InterPro" id="IPR052781">
    <property type="entry name" value="Cys_protease_inhibitor_I42"/>
</dbReference>
<sequence length="131" mass="14357">MIKKTLLLLGSSTLLMACAANINNEKTINLDTVENAKTINLNVGDQIKLEETSNPSTGYDWFTTEPDGCSVKIVDKSNVKKQQEGMVGVPSKNVYTVIAGSKGECTIQFDNKRGWEKDAPSNTKQLTFNVK</sequence>
<keyword evidence="2" id="KW-0789">Thiol protease inhibitor</keyword>
<evidence type="ECO:0000256" key="2">
    <source>
        <dbReference type="ARBA" id="ARBA00022704"/>
    </source>
</evidence>
<dbReference type="PANTHER" id="PTHR36530">
    <property type="entry name" value="INHIBITOR OF CYSTEINE PEPTIDASE"/>
    <property type="match status" value="1"/>
</dbReference>
<evidence type="ECO:0000313" key="6">
    <source>
        <dbReference type="Proteomes" id="UP001223501"/>
    </source>
</evidence>
<evidence type="ECO:0000313" key="5">
    <source>
        <dbReference type="EMBL" id="WIH96887.1"/>
    </source>
</evidence>
<dbReference type="RefSeq" id="WP_284583268.1">
    <property type="nucleotide sequence ID" value="NZ_CP106831.1"/>
</dbReference>
<dbReference type="Pfam" id="PF09394">
    <property type="entry name" value="Inhibitor_I42"/>
    <property type="match status" value="1"/>
</dbReference>
<dbReference type="PANTHER" id="PTHR36530:SF1">
    <property type="entry name" value="AMOEBIASIN-1"/>
    <property type="match status" value="1"/>
</dbReference>
<proteinExistence type="predicted"/>
<dbReference type="Gene3D" id="2.60.40.2020">
    <property type="match status" value="1"/>
</dbReference>
<feature type="signal peptide" evidence="3">
    <location>
        <begin position="1"/>
        <end position="19"/>
    </location>
</feature>
<keyword evidence="1 5" id="KW-0646">Protease inhibitor</keyword>
<reference evidence="5 6" key="1">
    <citation type="submission" date="2022-09" db="EMBL/GenBank/DDBJ databases">
        <title>Whole genome sequencing analysis of tet(X)-positive Empedobacter falsenii YWS9-3.</title>
        <authorList>
            <person name="Chen C."/>
            <person name="Lv Y.-L."/>
        </authorList>
    </citation>
    <scope>NUCLEOTIDE SEQUENCE [LARGE SCALE GENOMIC DNA]</scope>
    <source>
        <strain evidence="5 6">YWS9-3_T</strain>
    </source>
</reference>
<dbReference type="PROSITE" id="PS51257">
    <property type="entry name" value="PROKAR_LIPOPROTEIN"/>
    <property type="match status" value="1"/>
</dbReference>
<dbReference type="EMBL" id="CP106831">
    <property type="protein sequence ID" value="WIH96887.1"/>
    <property type="molecule type" value="Genomic_DNA"/>
</dbReference>
<evidence type="ECO:0000259" key="4">
    <source>
        <dbReference type="Pfam" id="PF09394"/>
    </source>
</evidence>
<organism evidence="5 6">
    <name type="scientific">Empedobacter falsenii</name>
    <dbReference type="NCBI Taxonomy" id="343874"/>
    <lineage>
        <taxon>Bacteria</taxon>
        <taxon>Pseudomonadati</taxon>
        <taxon>Bacteroidota</taxon>
        <taxon>Flavobacteriia</taxon>
        <taxon>Flavobacteriales</taxon>
        <taxon>Weeksellaceae</taxon>
        <taxon>Empedobacter</taxon>
    </lineage>
</organism>
<name>A0ABY8V6A5_9FLAO</name>
<protein>
    <submittedName>
        <fullName evidence="5">Protease inhibitor I42 family protein</fullName>
    </submittedName>
</protein>
<dbReference type="InterPro" id="IPR018990">
    <property type="entry name" value="Prot_inh_I42_chagasin"/>
</dbReference>
<dbReference type="InterPro" id="IPR036331">
    <property type="entry name" value="Chagasin-like_sf"/>
</dbReference>
<keyword evidence="3" id="KW-0732">Signal</keyword>
<keyword evidence="6" id="KW-1185">Reference proteome</keyword>
<feature type="domain" description="Proteinase inhibitor I42 chagasin" evidence="4">
    <location>
        <begin position="40"/>
        <end position="129"/>
    </location>
</feature>
<dbReference type="SUPFAM" id="SSF141066">
    <property type="entry name" value="ICP-like"/>
    <property type="match status" value="1"/>
</dbReference>
<feature type="chain" id="PRO_5046016141" evidence="3">
    <location>
        <begin position="20"/>
        <end position="131"/>
    </location>
</feature>
<dbReference type="GO" id="GO:0030414">
    <property type="term" value="F:peptidase inhibitor activity"/>
    <property type="evidence" value="ECO:0007669"/>
    <property type="project" value="UniProtKB-KW"/>
</dbReference>
<gene>
    <name evidence="5" type="ORF">OBA43_11570</name>
</gene>